<proteinExistence type="predicted"/>
<evidence type="ECO:0000256" key="2">
    <source>
        <dbReference type="SAM" id="SignalP"/>
    </source>
</evidence>
<protein>
    <submittedName>
        <fullName evidence="3">Uncharacterized protein</fullName>
    </submittedName>
</protein>
<accession>A0A939K3R1</accession>
<keyword evidence="4" id="KW-1185">Reference proteome</keyword>
<dbReference type="EMBL" id="JAFMYV010000001">
    <property type="protein sequence ID" value="MBO0935396.1"/>
    <property type="molecule type" value="Genomic_DNA"/>
</dbReference>
<organism evidence="3 4">
    <name type="scientific">Fibrella rubiginis</name>
    <dbReference type="NCBI Taxonomy" id="2817060"/>
    <lineage>
        <taxon>Bacteria</taxon>
        <taxon>Pseudomonadati</taxon>
        <taxon>Bacteroidota</taxon>
        <taxon>Cytophagia</taxon>
        <taxon>Cytophagales</taxon>
        <taxon>Spirosomataceae</taxon>
        <taxon>Fibrella</taxon>
    </lineage>
</organism>
<feature type="region of interest" description="Disordered" evidence="1">
    <location>
        <begin position="29"/>
        <end position="82"/>
    </location>
</feature>
<evidence type="ECO:0000256" key="1">
    <source>
        <dbReference type="SAM" id="MobiDB-lite"/>
    </source>
</evidence>
<evidence type="ECO:0000313" key="4">
    <source>
        <dbReference type="Proteomes" id="UP000664034"/>
    </source>
</evidence>
<keyword evidence="2" id="KW-0732">Signal</keyword>
<reference evidence="3" key="1">
    <citation type="submission" date="2021-03" db="EMBL/GenBank/DDBJ databases">
        <title>Fibrella sp. HMF5335 genome sequencing and assembly.</title>
        <authorList>
            <person name="Kang H."/>
            <person name="Kim H."/>
            <person name="Bae S."/>
            <person name="Joh K."/>
        </authorList>
    </citation>
    <scope>NUCLEOTIDE SEQUENCE</scope>
    <source>
        <strain evidence="3">HMF5335</strain>
    </source>
</reference>
<dbReference type="Proteomes" id="UP000664034">
    <property type="component" value="Unassembled WGS sequence"/>
</dbReference>
<dbReference type="RefSeq" id="WP_207362951.1">
    <property type="nucleotide sequence ID" value="NZ_JAFMYV010000001.1"/>
</dbReference>
<comment type="caution">
    <text evidence="3">The sequence shown here is derived from an EMBL/GenBank/DDBJ whole genome shotgun (WGS) entry which is preliminary data.</text>
</comment>
<feature type="chain" id="PRO_5036814523" evidence="2">
    <location>
        <begin position="29"/>
        <end position="100"/>
    </location>
</feature>
<name>A0A939K3R1_9BACT</name>
<evidence type="ECO:0000313" key="3">
    <source>
        <dbReference type="EMBL" id="MBO0935396.1"/>
    </source>
</evidence>
<gene>
    <name evidence="3" type="ORF">J2I47_02430</name>
</gene>
<dbReference type="AlphaFoldDB" id="A0A939K3R1"/>
<feature type="signal peptide" evidence="2">
    <location>
        <begin position="1"/>
        <end position="28"/>
    </location>
</feature>
<sequence>MKRALTTRVAVCLLTSGLFYTSTMVALASPSQSVNRPAQEASRTTTARTKSAETRSTPVKSSPEVAVAKPTPKKDAPGKRFWGRIMDHFREIHSAEKKPK</sequence>
<feature type="compositionally biased region" description="Low complexity" evidence="1">
    <location>
        <begin position="40"/>
        <end position="57"/>
    </location>
</feature>